<dbReference type="AlphaFoldDB" id="A0A6A6FSB0"/>
<feature type="coiled-coil region" evidence="1">
    <location>
        <begin position="76"/>
        <end position="131"/>
    </location>
</feature>
<dbReference type="EMBL" id="ML992664">
    <property type="protein sequence ID" value="KAF2216385.1"/>
    <property type="molecule type" value="Genomic_DNA"/>
</dbReference>
<sequence>MTSTQSRDPRLNAHKRPPSRSPDGRLASNKRHAGDNTASTSLTHNSAGLSVGSGTLTDSPSPANTLENFFEACTAAAALQLELQSAQRELERADREYSLLKYQFHEFPAIKEQKTAARTRAQQKVERIERKISERGPEQRLVLNSLASLFNQSAASNAVPPSAPSVPNGPNSRELQSKIAQLEEKVGVLEASSDGHSPLELQSKIAQLEEKVGVLEASSNGPGPLELQSKVAQLEEKVRALEGAPKKLSNVDTSEYPKRLEQLEKSQSEVSLELPALRDSWKSLDAKISRLSEESLSRLAAVERLSYYPNQAIDPLKKETARSATELSELPKNLTNRLSTLEVESSQLSNAIAPLNGRVEATEADSCQQLSDAIAPLHERVGAVEAAPITNASSQRQSEGLAKPERLGEASTTRLDQLGQRFDELVEKFDELAAEKSAVADEAVKYVNAKIAGSQSEVTALRAEVERTVGNVRDTLRQGFSDDIAISLRLHGSQIMERITAMQHQSAEATDALQRNANDLLERLQRVEESQSSTASTEQLESLRKTVTELRERLEKTEKERVSRTQSSAARTPVWQPVRPSNDESEMYSQMNGIPPTAAANALVGRLSDELEALKGIASRHERLFNNFLTDEIVKQMVDQMSTMYPDAKNFQLFASALQAEVKSIQEALSALGGAVQSARQIPLLQQELGEATNRLKQDISNHTRRIEGCESMVEEGKTKLTNINKLETDIRVLTQSVDTLANAVQKVREASESRSS</sequence>
<gene>
    <name evidence="3" type="ORF">CERZMDRAFT_104725</name>
</gene>
<name>A0A6A6FSB0_9PEZI</name>
<evidence type="ECO:0000313" key="3">
    <source>
        <dbReference type="EMBL" id="KAF2216385.1"/>
    </source>
</evidence>
<evidence type="ECO:0000256" key="2">
    <source>
        <dbReference type="SAM" id="MobiDB-lite"/>
    </source>
</evidence>
<accession>A0A6A6FSB0</accession>
<organism evidence="3 4">
    <name type="scientific">Cercospora zeae-maydis SCOH1-5</name>
    <dbReference type="NCBI Taxonomy" id="717836"/>
    <lineage>
        <taxon>Eukaryota</taxon>
        <taxon>Fungi</taxon>
        <taxon>Dikarya</taxon>
        <taxon>Ascomycota</taxon>
        <taxon>Pezizomycotina</taxon>
        <taxon>Dothideomycetes</taxon>
        <taxon>Dothideomycetidae</taxon>
        <taxon>Mycosphaerellales</taxon>
        <taxon>Mycosphaerellaceae</taxon>
        <taxon>Cercospora</taxon>
    </lineage>
</organism>
<dbReference type="PANTHER" id="PTHR45615">
    <property type="entry name" value="MYOSIN HEAVY CHAIN, NON-MUSCLE"/>
    <property type="match status" value="1"/>
</dbReference>
<keyword evidence="1" id="KW-0175">Coiled coil</keyword>
<reference evidence="3" key="1">
    <citation type="journal article" date="2020" name="Stud. Mycol.">
        <title>101 Dothideomycetes genomes: a test case for predicting lifestyles and emergence of pathogens.</title>
        <authorList>
            <person name="Haridas S."/>
            <person name="Albert R."/>
            <person name="Binder M."/>
            <person name="Bloem J."/>
            <person name="Labutti K."/>
            <person name="Salamov A."/>
            <person name="Andreopoulos B."/>
            <person name="Baker S."/>
            <person name="Barry K."/>
            <person name="Bills G."/>
            <person name="Bluhm B."/>
            <person name="Cannon C."/>
            <person name="Castanera R."/>
            <person name="Culley D."/>
            <person name="Daum C."/>
            <person name="Ezra D."/>
            <person name="Gonzalez J."/>
            <person name="Henrissat B."/>
            <person name="Kuo A."/>
            <person name="Liang C."/>
            <person name="Lipzen A."/>
            <person name="Lutzoni F."/>
            <person name="Magnuson J."/>
            <person name="Mondo S."/>
            <person name="Nolan M."/>
            <person name="Ohm R."/>
            <person name="Pangilinan J."/>
            <person name="Park H.-J."/>
            <person name="Ramirez L."/>
            <person name="Alfaro M."/>
            <person name="Sun H."/>
            <person name="Tritt A."/>
            <person name="Yoshinaga Y."/>
            <person name="Zwiers L.-H."/>
            <person name="Turgeon B."/>
            <person name="Goodwin S."/>
            <person name="Spatafora J."/>
            <person name="Crous P."/>
            <person name="Grigoriev I."/>
        </authorList>
    </citation>
    <scope>NUCLEOTIDE SEQUENCE</scope>
    <source>
        <strain evidence="3">SCOH1-5</strain>
    </source>
</reference>
<feature type="region of interest" description="Disordered" evidence="2">
    <location>
        <begin position="386"/>
        <end position="412"/>
    </location>
</feature>
<protein>
    <submittedName>
        <fullName evidence="3">Uncharacterized protein</fullName>
    </submittedName>
</protein>
<dbReference type="OrthoDB" id="3438382at2759"/>
<feature type="region of interest" description="Disordered" evidence="2">
    <location>
        <begin position="552"/>
        <end position="588"/>
    </location>
</feature>
<dbReference type="Proteomes" id="UP000799539">
    <property type="component" value="Unassembled WGS sequence"/>
</dbReference>
<dbReference type="PANTHER" id="PTHR45615:SF80">
    <property type="entry name" value="GRIP DOMAIN-CONTAINING PROTEIN"/>
    <property type="match status" value="1"/>
</dbReference>
<evidence type="ECO:0000256" key="1">
    <source>
        <dbReference type="SAM" id="Coils"/>
    </source>
</evidence>
<feature type="compositionally biased region" description="Basic and acidic residues" evidence="2">
    <location>
        <begin position="552"/>
        <end position="563"/>
    </location>
</feature>
<feature type="region of interest" description="Disordered" evidence="2">
    <location>
        <begin position="1"/>
        <end position="60"/>
    </location>
</feature>
<keyword evidence="4" id="KW-1185">Reference proteome</keyword>
<feature type="compositionally biased region" description="Polar residues" evidence="2">
    <location>
        <begin position="36"/>
        <end position="60"/>
    </location>
</feature>
<proteinExistence type="predicted"/>
<evidence type="ECO:0000313" key="4">
    <source>
        <dbReference type="Proteomes" id="UP000799539"/>
    </source>
</evidence>